<dbReference type="Proteomes" id="UP000187550">
    <property type="component" value="Unassembled WGS sequence"/>
</dbReference>
<name>A0A1U7PMP1_9BACI</name>
<evidence type="ECO:0000313" key="2">
    <source>
        <dbReference type="Proteomes" id="UP000187550"/>
    </source>
</evidence>
<gene>
    <name evidence="1" type="ORF">SAMN05428946_0601</name>
</gene>
<sequence>MNEKARSWGCSGLFGMHEGMGNGGKVSGHFCNNGPKQEKMRKPR</sequence>
<dbReference type="EMBL" id="FTPL01000001">
    <property type="protein sequence ID" value="SIT70372.1"/>
    <property type="molecule type" value="Genomic_DNA"/>
</dbReference>
<dbReference type="STRING" id="550447.SAMN05428946_0601"/>
<reference evidence="2" key="1">
    <citation type="submission" date="2017-01" db="EMBL/GenBank/DDBJ databases">
        <authorList>
            <person name="Varghese N."/>
            <person name="Submissions S."/>
        </authorList>
    </citation>
    <scope>NUCLEOTIDE SEQUENCE [LARGE SCALE GENOMIC DNA]</scope>
    <source>
        <strain evidence="2">MNA4</strain>
    </source>
</reference>
<organism evidence="1 2">
    <name type="scientific">Edaphobacillus lindanitolerans</name>
    <dbReference type="NCBI Taxonomy" id="550447"/>
    <lineage>
        <taxon>Bacteria</taxon>
        <taxon>Bacillati</taxon>
        <taxon>Bacillota</taxon>
        <taxon>Bacilli</taxon>
        <taxon>Bacillales</taxon>
        <taxon>Bacillaceae</taxon>
        <taxon>Edaphobacillus</taxon>
    </lineage>
</organism>
<keyword evidence="2" id="KW-1185">Reference proteome</keyword>
<accession>A0A1U7PMP1</accession>
<dbReference type="AlphaFoldDB" id="A0A1U7PMP1"/>
<protein>
    <submittedName>
        <fullName evidence="1">Uncharacterized protein</fullName>
    </submittedName>
</protein>
<evidence type="ECO:0000313" key="1">
    <source>
        <dbReference type="EMBL" id="SIT70372.1"/>
    </source>
</evidence>
<proteinExistence type="predicted"/>